<dbReference type="InterPro" id="IPR006683">
    <property type="entry name" value="Thioestr_dom"/>
</dbReference>
<dbReference type="GO" id="GO:0016787">
    <property type="term" value="F:hydrolase activity"/>
    <property type="evidence" value="ECO:0007669"/>
    <property type="project" value="UniProtKB-KW"/>
</dbReference>
<comment type="caution">
    <text evidence="2">The sequence shown here is derived from an EMBL/GenBank/DDBJ whole genome shotgun (WGS) entry which is preliminary data.</text>
</comment>
<dbReference type="Proteomes" id="UP000319865">
    <property type="component" value="Unassembled WGS sequence"/>
</dbReference>
<keyword evidence="3" id="KW-1185">Reference proteome</keyword>
<dbReference type="Pfam" id="PF03061">
    <property type="entry name" value="4HBT"/>
    <property type="match status" value="1"/>
</dbReference>
<proteinExistence type="predicted"/>
<protein>
    <submittedName>
        <fullName evidence="2">Acyl-CoA thioester hydrolase</fullName>
    </submittedName>
</protein>
<gene>
    <name evidence="2" type="ORF">FHU33_3039</name>
</gene>
<dbReference type="Gene3D" id="3.10.129.10">
    <property type="entry name" value="Hotdog Thioesterase"/>
    <property type="match status" value="1"/>
</dbReference>
<organism evidence="2 3">
    <name type="scientific">Blastococcus colisei</name>
    <dbReference type="NCBI Taxonomy" id="1564162"/>
    <lineage>
        <taxon>Bacteria</taxon>
        <taxon>Bacillati</taxon>
        <taxon>Actinomycetota</taxon>
        <taxon>Actinomycetes</taxon>
        <taxon>Geodermatophilales</taxon>
        <taxon>Geodermatophilaceae</taxon>
        <taxon>Blastococcus</taxon>
    </lineage>
</organism>
<sequence length="126" mass="14275">MRHEHPVQLRWSDPDSLGHVNHARALSLIEDARLAMVDGPGGGVILARLEVDYLRQLYYRVGERPCVSSWVTRIGTKSLTVRQELVQDDQVAIRADVVLVMFDFATDTSRALTESERAHWSAYLES</sequence>
<dbReference type="SUPFAM" id="SSF54637">
    <property type="entry name" value="Thioesterase/thiol ester dehydrase-isomerase"/>
    <property type="match status" value="1"/>
</dbReference>
<accession>A0A543PHN5</accession>
<evidence type="ECO:0000259" key="1">
    <source>
        <dbReference type="Pfam" id="PF03061"/>
    </source>
</evidence>
<evidence type="ECO:0000313" key="3">
    <source>
        <dbReference type="Proteomes" id="UP000319865"/>
    </source>
</evidence>
<dbReference type="InterPro" id="IPR029069">
    <property type="entry name" value="HotDog_dom_sf"/>
</dbReference>
<dbReference type="OrthoDB" id="9799036at2"/>
<dbReference type="RefSeq" id="WP_142026059.1">
    <property type="nucleotide sequence ID" value="NZ_VFQE01000001.1"/>
</dbReference>
<dbReference type="CDD" id="cd00586">
    <property type="entry name" value="4HBT"/>
    <property type="match status" value="1"/>
</dbReference>
<dbReference type="AlphaFoldDB" id="A0A543PHN5"/>
<evidence type="ECO:0000313" key="2">
    <source>
        <dbReference type="EMBL" id="TQN43588.1"/>
    </source>
</evidence>
<feature type="domain" description="Thioesterase" evidence="1">
    <location>
        <begin position="18"/>
        <end position="91"/>
    </location>
</feature>
<keyword evidence="2" id="KW-0378">Hydrolase</keyword>
<name>A0A543PHN5_9ACTN</name>
<dbReference type="EMBL" id="VFQE01000001">
    <property type="protein sequence ID" value="TQN43588.1"/>
    <property type="molecule type" value="Genomic_DNA"/>
</dbReference>
<reference evidence="2 3" key="1">
    <citation type="submission" date="2019-06" db="EMBL/GenBank/DDBJ databases">
        <title>Sequencing the genomes of 1000 actinobacteria strains.</title>
        <authorList>
            <person name="Klenk H.-P."/>
        </authorList>
    </citation>
    <scope>NUCLEOTIDE SEQUENCE [LARGE SCALE GENOMIC DNA]</scope>
    <source>
        <strain evidence="2 3">DSM 46837</strain>
    </source>
</reference>